<dbReference type="PANTHER" id="PTHR47893">
    <property type="entry name" value="REGULATORY PROTEIN PCHR"/>
    <property type="match status" value="1"/>
</dbReference>
<dbReference type="PROSITE" id="PS01124">
    <property type="entry name" value="HTH_ARAC_FAMILY_2"/>
    <property type="match status" value="1"/>
</dbReference>
<evidence type="ECO:0000256" key="1">
    <source>
        <dbReference type="ARBA" id="ARBA00023015"/>
    </source>
</evidence>
<keyword evidence="1" id="KW-0805">Transcription regulation</keyword>
<dbReference type="Gene3D" id="1.10.10.60">
    <property type="entry name" value="Homeodomain-like"/>
    <property type="match status" value="2"/>
</dbReference>
<dbReference type="InterPro" id="IPR018062">
    <property type="entry name" value="HTH_AraC-typ_CS"/>
</dbReference>
<sequence length="327" mass="38103">MVLILQESADCYQSLTENNNTPQSNIWEAHIHDPQGMSHGYRQWFHLRPGISLLTDHYQLNNDLIVEKISAPNCLWLELSFSIFGNNNNEDVYSGQNFLYVYRELGKAGYTKWQAQERILKFDIHIEYSQIQKLLAHQMDVLPVSFRQMFEKNDDEPNYRNFGITTHEMQTVLRQILNCPYQGLTKQLYLEGKILELLALRLEYLQENPNFNKSTTLKPHQLDSIYHARDILINNINNPPSLINLARQVGLNDCTLKKGFQEIFGTTVFGYLHEYRMEEAKELLLDKKMNVTQVAQIVGYEARTSFIRAFRKKFGVSPTAYVQKNSA</sequence>
<evidence type="ECO:0000256" key="2">
    <source>
        <dbReference type="ARBA" id="ARBA00023125"/>
    </source>
</evidence>
<accession>A0A1Z4KGV4</accession>
<dbReference type="InterPro" id="IPR009057">
    <property type="entry name" value="Homeodomain-like_sf"/>
</dbReference>
<dbReference type="Proteomes" id="UP000217507">
    <property type="component" value="Chromosome"/>
</dbReference>
<evidence type="ECO:0000313" key="5">
    <source>
        <dbReference type="EMBL" id="BAY68208.1"/>
    </source>
</evidence>
<dbReference type="PANTHER" id="PTHR47893:SF1">
    <property type="entry name" value="REGULATORY PROTEIN PCHR"/>
    <property type="match status" value="1"/>
</dbReference>
<dbReference type="EMBL" id="AP018216">
    <property type="protein sequence ID" value="BAY68208.1"/>
    <property type="molecule type" value="Genomic_DNA"/>
</dbReference>
<feature type="domain" description="HTH araC/xylS-type" evidence="4">
    <location>
        <begin position="226"/>
        <end position="324"/>
    </location>
</feature>
<dbReference type="SMART" id="SM00342">
    <property type="entry name" value="HTH_ARAC"/>
    <property type="match status" value="1"/>
</dbReference>
<dbReference type="SUPFAM" id="SSF46689">
    <property type="entry name" value="Homeodomain-like"/>
    <property type="match status" value="2"/>
</dbReference>
<protein>
    <submittedName>
        <fullName evidence="5">Transcriptional regulator</fullName>
    </submittedName>
</protein>
<evidence type="ECO:0000259" key="4">
    <source>
        <dbReference type="PROSITE" id="PS01124"/>
    </source>
</evidence>
<dbReference type="InterPro" id="IPR053142">
    <property type="entry name" value="PchR_regulatory_protein"/>
</dbReference>
<proteinExistence type="predicted"/>
<dbReference type="PROSITE" id="PS00041">
    <property type="entry name" value="HTH_ARAC_FAMILY_1"/>
    <property type="match status" value="1"/>
</dbReference>
<organism evidence="5 6">
    <name type="scientific">Trichormus variabilis NIES-23</name>
    <dbReference type="NCBI Taxonomy" id="1973479"/>
    <lineage>
        <taxon>Bacteria</taxon>
        <taxon>Bacillati</taxon>
        <taxon>Cyanobacteriota</taxon>
        <taxon>Cyanophyceae</taxon>
        <taxon>Nostocales</taxon>
        <taxon>Nostocaceae</taxon>
        <taxon>Trichormus</taxon>
    </lineage>
</organism>
<evidence type="ECO:0000256" key="3">
    <source>
        <dbReference type="ARBA" id="ARBA00023163"/>
    </source>
</evidence>
<dbReference type="InterPro" id="IPR020449">
    <property type="entry name" value="Tscrpt_reg_AraC-type_HTH"/>
</dbReference>
<gene>
    <name evidence="5" type="ORF">NIES23_09920</name>
</gene>
<reference evidence="5 6" key="1">
    <citation type="submission" date="2017-06" db="EMBL/GenBank/DDBJ databases">
        <title>Genome sequencing of cyanobaciteial culture collection at National Institute for Environmental Studies (NIES).</title>
        <authorList>
            <person name="Hirose Y."/>
            <person name="Shimura Y."/>
            <person name="Fujisawa T."/>
            <person name="Nakamura Y."/>
            <person name="Kawachi M."/>
        </authorList>
    </citation>
    <scope>NUCLEOTIDE SEQUENCE [LARGE SCALE GENOMIC DNA]</scope>
    <source>
        <strain evidence="5 6">NIES-23</strain>
    </source>
</reference>
<dbReference type="Pfam" id="PF12833">
    <property type="entry name" value="HTH_18"/>
    <property type="match status" value="1"/>
</dbReference>
<dbReference type="GO" id="GO:0043565">
    <property type="term" value="F:sequence-specific DNA binding"/>
    <property type="evidence" value="ECO:0007669"/>
    <property type="project" value="InterPro"/>
</dbReference>
<keyword evidence="2" id="KW-0238">DNA-binding</keyword>
<dbReference type="GO" id="GO:0003700">
    <property type="term" value="F:DNA-binding transcription factor activity"/>
    <property type="evidence" value="ECO:0007669"/>
    <property type="project" value="InterPro"/>
</dbReference>
<name>A0A1Z4KGV4_ANAVA</name>
<keyword evidence="3" id="KW-0804">Transcription</keyword>
<dbReference type="AlphaFoldDB" id="A0A1Z4KGV4"/>
<dbReference type="PRINTS" id="PR00032">
    <property type="entry name" value="HTHARAC"/>
</dbReference>
<evidence type="ECO:0000313" key="6">
    <source>
        <dbReference type="Proteomes" id="UP000217507"/>
    </source>
</evidence>
<dbReference type="InterPro" id="IPR018060">
    <property type="entry name" value="HTH_AraC"/>
</dbReference>